<feature type="region of interest" description="Disordered" evidence="1">
    <location>
        <begin position="67"/>
        <end position="96"/>
    </location>
</feature>
<keyword evidence="3" id="KW-1185">Reference proteome</keyword>
<sequence>MSRHSTVTRLHLMTSFNGIYAFMESYDASKQAGELVMRLEKLEPLHTGKKGTLDATIASRVSSFFSNRRSDRPHVPPFRPASLATRPTGRPGPERGLFVLVGTLAGETRAPASGQCKGEPF</sequence>
<evidence type="ECO:0000313" key="3">
    <source>
        <dbReference type="Proteomes" id="UP001562425"/>
    </source>
</evidence>
<name>A0ABD1D531_CULPP</name>
<dbReference type="AlphaFoldDB" id="A0ABD1D531"/>
<reference evidence="2 3" key="1">
    <citation type="submission" date="2024-05" db="EMBL/GenBank/DDBJ databases">
        <title>Culex pipiens pipiens assembly and annotation.</title>
        <authorList>
            <person name="Alout H."/>
            <person name="Durand T."/>
        </authorList>
    </citation>
    <scope>NUCLEOTIDE SEQUENCE [LARGE SCALE GENOMIC DNA]</scope>
    <source>
        <strain evidence="2">HA-2024</strain>
        <tissue evidence="2">Whole body</tissue>
    </source>
</reference>
<evidence type="ECO:0000256" key="1">
    <source>
        <dbReference type="SAM" id="MobiDB-lite"/>
    </source>
</evidence>
<proteinExistence type="predicted"/>
<gene>
    <name evidence="2" type="ORF">pipiens_011763</name>
</gene>
<organism evidence="2 3">
    <name type="scientific">Culex pipiens pipiens</name>
    <name type="common">Northern house mosquito</name>
    <dbReference type="NCBI Taxonomy" id="38569"/>
    <lineage>
        <taxon>Eukaryota</taxon>
        <taxon>Metazoa</taxon>
        <taxon>Ecdysozoa</taxon>
        <taxon>Arthropoda</taxon>
        <taxon>Hexapoda</taxon>
        <taxon>Insecta</taxon>
        <taxon>Pterygota</taxon>
        <taxon>Neoptera</taxon>
        <taxon>Endopterygota</taxon>
        <taxon>Diptera</taxon>
        <taxon>Nematocera</taxon>
        <taxon>Culicoidea</taxon>
        <taxon>Culicidae</taxon>
        <taxon>Culicinae</taxon>
        <taxon>Culicini</taxon>
        <taxon>Culex</taxon>
        <taxon>Culex</taxon>
    </lineage>
</organism>
<comment type="caution">
    <text evidence="2">The sequence shown here is derived from an EMBL/GenBank/DDBJ whole genome shotgun (WGS) entry which is preliminary data.</text>
</comment>
<dbReference type="Proteomes" id="UP001562425">
    <property type="component" value="Unassembled WGS sequence"/>
</dbReference>
<dbReference type="EMBL" id="JBEHCU010007470">
    <property type="protein sequence ID" value="KAL1394708.1"/>
    <property type="molecule type" value="Genomic_DNA"/>
</dbReference>
<accession>A0ABD1D531</accession>
<protein>
    <submittedName>
        <fullName evidence="2">Uncharacterized protein</fullName>
    </submittedName>
</protein>
<evidence type="ECO:0000313" key="2">
    <source>
        <dbReference type="EMBL" id="KAL1394708.1"/>
    </source>
</evidence>